<protein>
    <submittedName>
        <fullName evidence="1">Uncharacterized protein</fullName>
    </submittedName>
</protein>
<name>A0A382QDV7_9ZZZZ</name>
<dbReference type="AlphaFoldDB" id="A0A382QDV7"/>
<dbReference type="EMBL" id="UINC01113853">
    <property type="protein sequence ID" value="SVC83749.1"/>
    <property type="molecule type" value="Genomic_DNA"/>
</dbReference>
<proteinExistence type="predicted"/>
<sequence length="55" mass="6476">MKKRFVVIYRMLDQKGLLVDSYYYQEEAEAAVENLEYADERDVVLIVDVEDGKCI</sequence>
<evidence type="ECO:0000313" key="1">
    <source>
        <dbReference type="EMBL" id="SVC83749.1"/>
    </source>
</evidence>
<gene>
    <name evidence="1" type="ORF">METZ01_LOCUS336603</name>
</gene>
<organism evidence="1">
    <name type="scientific">marine metagenome</name>
    <dbReference type="NCBI Taxonomy" id="408172"/>
    <lineage>
        <taxon>unclassified sequences</taxon>
        <taxon>metagenomes</taxon>
        <taxon>ecological metagenomes</taxon>
    </lineage>
</organism>
<accession>A0A382QDV7</accession>
<reference evidence="1" key="1">
    <citation type="submission" date="2018-05" db="EMBL/GenBank/DDBJ databases">
        <authorList>
            <person name="Lanie J.A."/>
            <person name="Ng W.-L."/>
            <person name="Kazmierczak K.M."/>
            <person name="Andrzejewski T.M."/>
            <person name="Davidsen T.M."/>
            <person name="Wayne K.J."/>
            <person name="Tettelin H."/>
            <person name="Glass J.I."/>
            <person name="Rusch D."/>
            <person name="Podicherti R."/>
            <person name="Tsui H.-C.T."/>
            <person name="Winkler M.E."/>
        </authorList>
    </citation>
    <scope>NUCLEOTIDE SEQUENCE</scope>
</reference>